<keyword evidence="1" id="KW-0004">4Fe-4S</keyword>
<evidence type="ECO:0000256" key="1">
    <source>
        <dbReference type="ARBA" id="ARBA00022485"/>
    </source>
</evidence>
<dbReference type="InterPro" id="IPR039650">
    <property type="entry name" value="HdrA-like"/>
</dbReference>
<organism evidence="6 7">
    <name type="scientific">Lentisphaera araneosa HTCC2155</name>
    <dbReference type="NCBI Taxonomy" id="313628"/>
    <lineage>
        <taxon>Bacteria</taxon>
        <taxon>Pseudomonadati</taxon>
        <taxon>Lentisphaerota</taxon>
        <taxon>Lentisphaeria</taxon>
        <taxon>Lentisphaerales</taxon>
        <taxon>Lentisphaeraceae</taxon>
        <taxon>Lentisphaera</taxon>
    </lineage>
</organism>
<dbReference type="RefSeq" id="WP_007280559.1">
    <property type="nucleotide sequence ID" value="NZ_ABCK01000026.1"/>
</dbReference>
<keyword evidence="2" id="KW-0479">Metal-binding</keyword>
<dbReference type="Gene3D" id="3.50.50.60">
    <property type="entry name" value="FAD/NAD(P)-binding domain"/>
    <property type="match status" value="1"/>
</dbReference>
<dbReference type="PANTHER" id="PTHR43498:SF1">
    <property type="entry name" value="COB--COM HETERODISULFIDE REDUCTASE IRON-SULFUR SUBUNIT A"/>
    <property type="match status" value="1"/>
</dbReference>
<dbReference type="GO" id="GO:0016491">
    <property type="term" value="F:oxidoreductase activity"/>
    <property type="evidence" value="ECO:0007669"/>
    <property type="project" value="UniProtKB-KW"/>
</dbReference>
<evidence type="ECO:0000256" key="3">
    <source>
        <dbReference type="ARBA" id="ARBA00023002"/>
    </source>
</evidence>
<name>A6DRU1_9BACT</name>
<evidence type="ECO:0000256" key="4">
    <source>
        <dbReference type="ARBA" id="ARBA00023004"/>
    </source>
</evidence>
<keyword evidence="4" id="KW-0408">Iron</keyword>
<keyword evidence="7" id="KW-1185">Reference proteome</keyword>
<evidence type="ECO:0000313" key="7">
    <source>
        <dbReference type="Proteomes" id="UP000004947"/>
    </source>
</evidence>
<proteinExistence type="predicted"/>
<gene>
    <name evidence="6" type="ORF">LNTAR_25070</name>
</gene>
<sequence>MDRRQFIRIIGGTSIVTAAAPAYGFSQSKFSTEGVLLEACQFQKSGGWVLDTQFYQQMGGHQLLAHGMGIPVEDAITSVQIPNSGQYYMHVRTRDWCPGDWEAPGQFKISINGAKLSPTFGTEAGWAWQKGGSVELKKGANKVQLHDLTGFEGRIDAIYFSKKEKPQLPNDAKDVIEWKDEASGRSKLKVEEKDFDLVVVGGGMSGCGAALAAKKAGLKVALIQDRPLFGGNASSEVRVHTLGIKGKNEPMIKLIDTKHWPNGHHDAIKDQAKREKNMANSGVDLFPNQIAIGLSKTGEAINSVDVRHTKTGIITRFNAPVFVDATGDGWLGFWSGAEFRYGREAASEFNEAWDKHGDLWSPKVADNKVMGTSVLWNSHKGKKPSRFPSLPWAKPVAKNSAKIQGEWFWEYSNNDLNQIDDAEQIRDHMFRAIYGNFSNAKKSPKHALQELKFVAHIGGRRESRRIMGDHIYKMSDATSGKYFDDTVVEEKRELDTHFQRKEKGDSADYLSKALFHHTKMYYIPFRSFYSKDISNLMMAGRCFSCTHIGLTGPRVMNTCAQMGIATGYAAALCKKHKSTPREVGKSHIKELRSLIGYS</sequence>
<protein>
    <submittedName>
        <fullName evidence="6">Uncharacterized protein</fullName>
    </submittedName>
</protein>
<keyword evidence="3" id="KW-0560">Oxidoreductase</keyword>
<dbReference type="GO" id="GO:0046872">
    <property type="term" value="F:metal ion binding"/>
    <property type="evidence" value="ECO:0007669"/>
    <property type="project" value="UniProtKB-KW"/>
</dbReference>
<accession>A6DRU1</accession>
<dbReference type="OrthoDB" id="9780658at2"/>
<dbReference type="Pfam" id="PF12831">
    <property type="entry name" value="FAD_oxidored"/>
    <property type="match status" value="1"/>
</dbReference>
<evidence type="ECO:0000256" key="5">
    <source>
        <dbReference type="ARBA" id="ARBA00023014"/>
    </source>
</evidence>
<dbReference type="InterPro" id="IPR036188">
    <property type="entry name" value="FAD/NAD-bd_sf"/>
</dbReference>
<dbReference type="EMBL" id="ABCK01000026">
    <property type="protein sequence ID" value="EDM25626.1"/>
    <property type="molecule type" value="Genomic_DNA"/>
</dbReference>
<evidence type="ECO:0000256" key="2">
    <source>
        <dbReference type="ARBA" id="ARBA00022723"/>
    </source>
</evidence>
<dbReference type="Proteomes" id="UP000004947">
    <property type="component" value="Unassembled WGS sequence"/>
</dbReference>
<dbReference type="GO" id="GO:0051539">
    <property type="term" value="F:4 iron, 4 sulfur cluster binding"/>
    <property type="evidence" value="ECO:0007669"/>
    <property type="project" value="UniProtKB-KW"/>
</dbReference>
<dbReference type="eggNOG" id="COG1053">
    <property type="taxonomic scope" value="Bacteria"/>
</dbReference>
<reference evidence="6 7" key="1">
    <citation type="journal article" date="2010" name="J. Bacteriol.">
        <title>Genome sequence of Lentisphaera araneosa HTCC2155T, the type species of the order Lentisphaerales in the phylum Lentisphaerae.</title>
        <authorList>
            <person name="Thrash J.C."/>
            <person name="Cho J.C."/>
            <person name="Vergin K.L."/>
            <person name="Morris R.M."/>
            <person name="Giovannoni S.J."/>
        </authorList>
    </citation>
    <scope>NUCLEOTIDE SEQUENCE [LARGE SCALE GENOMIC DNA]</scope>
    <source>
        <strain evidence="6 7">HTCC2155</strain>
    </source>
</reference>
<dbReference type="STRING" id="313628.LNTAR_25070"/>
<evidence type="ECO:0000313" key="6">
    <source>
        <dbReference type="EMBL" id="EDM25626.1"/>
    </source>
</evidence>
<dbReference type="PANTHER" id="PTHR43498">
    <property type="entry name" value="FERREDOXIN:COB-COM HETERODISULFIDE REDUCTASE SUBUNIT A"/>
    <property type="match status" value="1"/>
</dbReference>
<dbReference type="SUPFAM" id="SSF51905">
    <property type="entry name" value="FAD/NAD(P)-binding domain"/>
    <property type="match status" value="1"/>
</dbReference>
<dbReference type="Gene3D" id="2.60.120.260">
    <property type="entry name" value="Galactose-binding domain-like"/>
    <property type="match status" value="1"/>
</dbReference>
<dbReference type="AlphaFoldDB" id="A6DRU1"/>
<keyword evidence="5" id="KW-0411">Iron-sulfur</keyword>
<comment type="caution">
    <text evidence="6">The sequence shown here is derived from an EMBL/GenBank/DDBJ whole genome shotgun (WGS) entry which is preliminary data.</text>
</comment>